<feature type="region of interest" description="Disordered" evidence="1">
    <location>
        <begin position="76"/>
        <end position="103"/>
    </location>
</feature>
<dbReference type="EMBL" id="OCYT01000160">
    <property type="protein sequence ID" value="SON90322.1"/>
    <property type="molecule type" value="Genomic_DNA"/>
</dbReference>
<evidence type="ECO:0000256" key="1">
    <source>
        <dbReference type="SAM" id="MobiDB-lite"/>
    </source>
</evidence>
<sequence length="103" mass="11479">MHGAKIELPERYAACLHSRSSIAVREPNEVPKRRLVRINVAYVTERGLLKALEFGRWPVSVSSAVPRMRVHGEQVGVGTGQHRCCASGLRQRTAPRDGHSRRA</sequence>
<organism evidence="3 4">
    <name type="scientific">Xanthomonas campestris pv. phaseoli</name>
    <dbReference type="NCBI Taxonomy" id="317013"/>
    <lineage>
        <taxon>Bacteria</taxon>
        <taxon>Pseudomonadati</taxon>
        <taxon>Pseudomonadota</taxon>
        <taxon>Gammaproteobacteria</taxon>
        <taxon>Lysobacterales</taxon>
        <taxon>Lysobacteraceae</taxon>
        <taxon>Xanthomonas</taxon>
    </lineage>
</organism>
<name>A0AB38E6C8_XANCH</name>
<proteinExistence type="predicted"/>
<dbReference type="AlphaFoldDB" id="A0AB38E6C8"/>
<evidence type="ECO:0000313" key="2">
    <source>
        <dbReference type="EMBL" id="SON90322.1"/>
    </source>
</evidence>
<keyword evidence="5" id="KW-1185">Reference proteome</keyword>
<gene>
    <name evidence="2" type="ORF">XAP6984_990053</name>
    <name evidence="3" type="ORF">XAP7430_980052</name>
</gene>
<dbReference type="EMBL" id="OCYS01000158">
    <property type="protein sequence ID" value="SON93153.1"/>
    <property type="molecule type" value="Genomic_DNA"/>
</dbReference>
<dbReference type="Proteomes" id="UP000234181">
    <property type="component" value="Unassembled WGS sequence"/>
</dbReference>
<dbReference type="Proteomes" id="UP000234166">
    <property type="component" value="Unassembled WGS sequence"/>
</dbReference>
<evidence type="ECO:0008006" key="6">
    <source>
        <dbReference type="Google" id="ProtNLM"/>
    </source>
</evidence>
<reference evidence="4 5" key="1">
    <citation type="submission" date="2017-10" db="EMBL/GenBank/DDBJ databases">
        <authorList>
            <person name="Regsiter A."/>
            <person name="William W."/>
        </authorList>
    </citation>
    <scope>NUCLEOTIDE SEQUENCE [LARGE SCALE GENOMIC DNA]</scope>
    <source>
        <strain evidence="2 5">CFBP6984</strain>
        <strain evidence="3 4">CFBP7430</strain>
    </source>
</reference>
<evidence type="ECO:0000313" key="5">
    <source>
        <dbReference type="Proteomes" id="UP000234181"/>
    </source>
</evidence>
<comment type="caution">
    <text evidence="3">The sequence shown here is derived from an EMBL/GenBank/DDBJ whole genome shotgun (WGS) entry which is preliminary data.</text>
</comment>
<evidence type="ECO:0000313" key="3">
    <source>
        <dbReference type="EMBL" id="SON93153.1"/>
    </source>
</evidence>
<feature type="compositionally biased region" description="Basic and acidic residues" evidence="1">
    <location>
        <begin position="94"/>
        <end position="103"/>
    </location>
</feature>
<accession>A0AB38E6C8</accession>
<protein>
    <recommendedName>
        <fullName evidence="6">Transposase</fullName>
    </recommendedName>
</protein>
<evidence type="ECO:0000313" key="4">
    <source>
        <dbReference type="Proteomes" id="UP000234166"/>
    </source>
</evidence>